<dbReference type="PANTHER" id="PTHR16453:SF9">
    <property type="entry name" value="GATOR COMPLEX PROTEIN MIOS"/>
    <property type="match status" value="1"/>
</dbReference>
<dbReference type="InterPro" id="IPR037593">
    <property type="entry name" value="MIOS/Sea4"/>
</dbReference>
<dbReference type="Proteomes" id="UP000186601">
    <property type="component" value="Unassembled WGS sequence"/>
</dbReference>
<feature type="region of interest" description="Disordered" evidence="1">
    <location>
        <begin position="470"/>
        <end position="507"/>
    </location>
</feature>
<gene>
    <name evidence="3" type="ORF">PHLCEN_2v3090</name>
</gene>
<evidence type="ECO:0000313" key="4">
    <source>
        <dbReference type="Proteomes" id="UP000186601"/>
    </source>
</evidence>
<feature type="domain" description="MIOS-like alpha-solenoid" evidence="2">
    <location>
        <begin position="753"/>
        <end position="885"/>
    </location>
</feature>
<dbReference type="AlphaFoldDB" id="A0A2R6R772"/>
<dbReference type="OrthoDB" id="341486at2759"/>
<dbReference type="GO" id="GO:0005737">
    <property type="term" value="C:cytoplasm"/>
    <property type="evidence" value="ECO:0007669"/>
    <property type="project" value="TreeGrafter"/>
</dbReference>
<evidence type="ECO:0000259" key="2">
    <source>
        <dbReference type="Pfam" id="PF21719"/>
    </source>
</evidence>
<name>A0A2R6R772_9APHY</name>
<protein>
    <recommendedName>
        <fullName evidence="2">MIOS-like alpha-solenoid domain-containing protein</fullName>
    </recommendedName>
</protein>
<dbReference type="EMBL" id="MLYV02000277">
    <property type="protein sequence ID" value="PSS22606.1"/>
    <property type="molecule type" value="Genomic_DNA"/>
</dbReference>
<dbReference type="Pfam" id="PF21719">
    <property type="entry name" value="MIOS_a-sol"/>
    <property type="match status" value="1"/>
</dbReference>
<dbReference type="STRING" id="98765.A0A2R6R772"/>
<dbReference type="InterPro" id="IPR015943">
    <property type="entry name" value="WD40/YVTN_repeat-like_dom_sf"/>
</dbReference>
<sequence>MVGATDKRILWHPRLDDKFLVGGGSQVTLYEWDAETSQIKHVTSKQDLTLMKCMAWSPDPAYDDFIAVGFGSGKVDLLRLEATKSARNHSLSSGPSVTLPVRNTRSCNALAFSSVDPNHLAVGLDKVRGDASLVVWDIVTASPALSIKSPTQLTFNVPPAGAPTRPQPQIPRGEVAPRTDPRVLQQHAPTEVVSSVAFLPKSTTLLLAGISHRWLRLFDLRSPSPTVFTAASKVHGIATDPFDPHRIGCFGDGIATIWDARRLSHPLLTFTEKDASADGQRVRQNAVFTSMEFSPVRRGILATLERDASHVRFWDLQQIEILDRTCARSRSRDSTQSARATRLSWANPTNMLPWTTTGSGHVSAPATSADNQKLPYNLVLSDTRSTKYFNRALVSFTFVPSAERFPLTSDIMVVNKEGDLELYALHDTPTHNPWSPRGDLAMGIGRSYMMMPGFQETEPPPEPWDILMHTEPPRSTPQSVDRQLPRDDHPVRGRGTTPATATFGRGDEDGFPALAAPAKPLANLAATRPSGRTYSPAAFRNRYFEHTAVAKRTGVSPSPARADSVLKVNGGRALARRASPAWGQSTESTMQHCVEGDISMVMRQRTTQGYGLANPFHNSSVVQDTSSDEHSLSELWLWINHAQRLLSVPASILDGYNFSYQGIWGIWEGFRPPRPRVSSEPTPRLPQRGLLLDVPPTPMSNLILDTHSRSRSRQGKRNKPANDIIHDDFAIAVSKLLSEGLPDASPWKPAVSTSKISQRQLCLHLCGWSLAEDDLASAVRRWEREHKHSQAACWLVFTKQYRAAVETLMRSKDESHHMMSGMLAALSAGGQKNAELREHCERLIIRLHDPYLRTTLTHLTSDDWTEVLQEEALPLRERLAIALQFLNDKELSSYLRRSMDRCIHDGDIEGLIFTGLTPQGMEILQTYLDVSGDIQSVALLASLNPARAHDARTDRWLNAYRDLLDQWKLYHHRCQLDIDRGNILTDTMQQGELVPFKWAPPQIILRCNYCNKPLTPPWPNNVQILLTTPSSFVKPVGTEVMRLIY</sequence>
<dbReference type="PANTHER" id="PTHR16453">
    <property type="entry name" value="WD40 DOMAIN-CONTAINING PROTEIN MIO FAMILY MEMBER"/>
    <property type="match status" value="1"/>
</dbReference>
<organism evidence="3 4">
    <name type="scientific">Hermanssonia centrifuga</name>
    <dbReference type="NCBI Taxonomy" id="98765"/>
    <lineage>
        <taxon>Eukaryota</taxon>
        <taxon>Fungi</taxon>
        <taxon>Dikarya</taxon>
        <taxon>Basidiomycota</taxon>
        <taxon>Agaricomycotina</taxon>
        <taxon>Agaricomycetes</taxon>
        <taxon>Polyporales</taxon>
        <taxon>Meruliaceae</taxon>
        <taxon>Hermanssonia</taxon>
    </lineage>
</organism>
<evidence type="ECO:0000256" key="1">
    <source>
        <dbReference type="SAM" id="MobiDB-lite"/>
    </source>
</evidence>
<proteinExistence type="predicted"/>
<accession>A0A2R6R772</accession>
<dbReference type="GO" id="GO:1904263">
    <property type="term" value="P:positive regulation of TORC1 signaling"/>
    <property type="evidence" value="ECO:0007669"/>
    <property type="project" value="TreeGrafter"/>
</dbReference>
<keyword evidence="4" id="KW-1185">Reference proteome</keyword>
<dbReference type="Gene3D" id="2.130.10.10">
    <property type="entry name" value="YVTN repeat-like/Quinoprotein amine dehydrogenase"/>
    <property type="match status" value="2"/>
</dbReference>
<reference evidence="3 4" key="1">
    <citation type="submission" date="2018-02" db="EMBL/GenBank/DDBJ databases">
        <title>Genome sequence of the basidiomycete white-rot fungus Phlebia centrifuga.</title>
        <authorList>
            <person name="Granchi Z."/>
            <person name="Peng M."/>
            <person name="de Vries R.P."/>
            <person name="Hilden K."/>
            <person name="Makela M.R."/>
            <person name="Grigoriev I."/>
            <person name="Riley R."/>
        </authorList>
    </citation>
    <scope>NUCLEOTIDE SEQUENCE [LARGE SCALE GENOMIC DNA]</scope>
    <source>
        <strain evidence="3 4">FBCC195</strain>
    </source>
</reference>
<comment type="caution">
    <text evidence="3">The sequence shown here is derived from an EMBL/GenBank/DDBJ whole genome shotgun (WGS) entry which is preliminary data.</text>
</comment>
<dbReference type="InterPro" id="IPR049092">
    <property type="entry name" value="MIOS_a-sol"/>
</dbReference>
<dbReference type="SUPFAM" id="SSF50978">
    <property type="entry name" value="WD40 repeat-like"/>
    <property type="match status" value="1"/>
</dbReference>
<dbReference type="InterPro" id="IPR036322">
    <property type="entry name" value="WD40_repeat_dom_sf"/>
</dbReference>
<dbReference type="Pfam" id="PF21720">
    <property type="entry name" value="MIOS_WD40"/>
    <property type="match status" value="2"/>
</dbReference>
<evidence type="ECO:0000313" key="3">
    <source>
        <dbReference type="EMBL" id="PSS22606.1"/>
    </source>
</evidence>